<dbReference type="GO" id="GO:0006730">
    <property type="term" value="P:one-carbon metabolic process"/>
    <property type="evidence" value="ECO:0007669"/>
    <property type="project" value="UniProtKB-KW"/>
</dbReference>
<name>A0A1V6S1W6_9EURO</name>
<keyword evidence="8" id="KW-0547">Nucleotide-binding</keyword>
<evidence type="ECO:0000256" key="8">
    <source>
        <dbReference type="ARBA" id="ARBA00022741"/>
    </source>
</evidence>
<dbReference type="SUPFAM" id="SSF53474">
    <property type="entry name" value="alpha/beta-Hydrolases"/>
    <property type="match status" value="1"/>
</dbReference>
<evidence type="ECO:0000256" key="5">
    <source>
        <dbReference type="ARBA" id="ARBA00022563"/>
    </source>
</evidence>
<feature type="domain" description="DUF676" evidence="15">
    <location>
        <begin position="11"/>
        <end position="135"/>
    </location>
</feature>
<dbReference type="Gene3D" id="3.90.190.20">
    <property type="entry name" value="Mur ligase, C-terminal domain"/>
    <property type="match status" value="1"/>
</dbReference>
<keyword evidence="6" id="KW-0436">Ligase</keyword>
<evidence type="ECO:0000256" key="10">
    <source>
        <dbReference type="ARBA" id="ARBA00022842"/>
    </source>
</evidence>
<evidence type="ECO:0000313" key="18">
    <source>
        <dbReference type="Proteomes" id="UP000191518"/>
    </source>
</evidence>
<evidence type="ECO:0000256" key="4">
    <source>
        <dbReference type="ARBA" id="ARBA00013025"/>
    </source>
</evidence>
<evidence type="ECO:0000256" key="1">
    <source>
        <dbReference type="ARBA" id="ARBA00005150"/>
    </source>
</evidence>
<dbReference type="SUPFAM" id="SSF53623">
    <property type="entry name" value="MurD-like peptide ligases, catalytic domain"/>
    <property type="match status" value="1"/>
</dbReference>
<protein>
    <recommendedName>
        <fullName evidence="4">tetrahydrofolate synthase</fullName>
        <ecNumber evidence="4">6.3.2.17</ecNumber>
    </recommendedName>
    <alternativeName>
        <fullName evidence="12">Folylpoly-gamma-glutamate synthetase</fullName>
    </alternativeName>
    <alternativeName>
        <fullName evidence="11">Tetrahydrofolylpolyglutamate synthase</fullName>
    </alternativeName>
</protein>
<dbReference type="InterPro" id="IPR036615">
    <property type="entry name" value="Mur_ligase_C_dom_sf"/>
</dbReference>
<dbReference type="SUPFAM" id="SSF48452">
    <property type="entry name" value="TPR-like"/>
    <property type="match status" value="1"/>
</dbReference>
<dbReference type="InterPro" id="IPR029058">
    <property type="entry name" value="AB_hydrolase_fold"/>
</dbReference>
<comment type="similarity">
    <text evidence="2">Belongs to the putative lipase ROG1 family.</text>
</comment>
<keyword evidence="18" id="KW-1185">Reference proteome</keyword>
<dbReference type="UniPathway" id="UPA00850"/>
<dbReference type="SUPFAM" id="SSF53244">
    <property type="entry name" value="MurD-like peptide ligases, peptide-binding domain"/>
    <property type="match status" value="1"/>
</dbReference>
<dbReference type="GO" id="GO:0005739">
    <property type="term" value="C:mitochondrion"/>
    <property type="evidence" value="ECO:0007669"/>
    <property type="project" value="TreeGrafter"/>
</dbReference>
<evidence type="ECO:0000256" key="6">
    <source>
        <dbReference type="ARBA" id="ARBA00022598"/>
    </source>
</evidence>
<dbReference type="InterPro" id="IPR007751">
    <property type="entry name" value="DUF676_lipase-like"/>
</dbReference>
<evidence type="ECO:0000256" key="13">
    <source>
        <dbReference type="ARBA" id="ARBA00047493"/>
    </source>
</evidence>
<evidence type="ECO:0000256" key="11">
    <source>
        <dbReference type="ARBA" id="ARBA00030592"/>
    </source>
</evidence>
<evidence type="ECO:0000256" key="3">
    <source>
        <dbReference type="ARBA" id="ARBA00008276"/>
    </source>
</evidence>
<dbReference type="GO" id="GO:0046872">
    <property type="term" value="F:metal ion binding"/>
    <property type="evidence" value="ECO:0007669"/>
    <property type="project" value="UniProtKB-KW"/>
</dbReference>
<evidence type="ECO:0000256" key="2">
    <source>
        <dbReference type="ARBA" id="ARBA00007920"/>
    </source>
</evidence>
<accession>A0A1V6S1W6</accession>
<dbReference type="Proteomes" id="UP000191518">
    <property type="component" value="Unassembled WGS sequence"/>
</dbReference>
<dbReference type="InterPro" id="IPR056681">
    <property type="entry name" value="DUF7779"/>
</dbReference>
<keyword evidence="5" id="KW-0554">One-carbon metabolism</keyword>
<dbReference type="InterPro" id="IPR027417">
    <property type="entry name" value="P-loop_NTPase"/>
</dbReference>
<dbReference type="NCBIfam" id="TIGR01499">
    <property type="entry name" value="folC"/>
    <property type="match status" value="1"/>
</dbReference>
<dbReference type="InterPro" id="IPR036565">
    <property type="entry name" value="Mur-like_cat_sf"/>
</dbReference>
<dbReference type="SUPFAM" id="SSF52540">
    <property type="entry name" value="P-loop containing nucleoside triphosphate hydrolases"/>
    <property type="match status" value="1"/>
</dbReference>
<evidence type="ECO:0000313" key="17">
    <source>
        <dbReference type="EMBL" id="OQE07846.1"/>
    </source>
</evidence>
<evidence type="ECO:0000259" key="15">
    <source>
        <dbReference type="Pfam" id="PF05057"/>
    </source>
</evidence>
<dbReference type="GO" id="GO:0005829">
    <property type="term" value="C:cytosol"/>
    <property type="evidence" value="ECO:0007669"/>
    <property type="project" value="TreeGrafter"/>
</dbReference>
<dbReference type="Pfam" id="PF25000">
    <property type="entry name" value="DUF7779"/>
    <property type="match status" value="1"/>
</dbReference>
<dbReference type="Gene3D" id="3.40.50.1820">
    <property type="entry name" value="alpha/beta hydrolase"/>
    <property type="match status" value="1"/>
</dbReference>
<dbReference type="PANTHER" id="PTHR11136">
    <property type="entry name" value="FOLYLPOLYGLUTAMATE SYNTHASE-RELATED"/>
    <property type="match status" value="1"/>
</dbReference>
<evidence type="ECO:0000256" key="7">
    <source>
        <dbReference type="ARBA" id="ARBA00022723"/>
    </source>
</evidence>
<dbReference type="GO" id="GO:0004326">
    <property type="term" value="F:tetrahydrofolylpolyglutamate synthase activity"/>
    <property type="evidence" value="ECO:0007669"/>
    <property type="project" value="UniProtKB-EC"/>
</dbReference>
<feature type="region of interest" description="Disordered" evidence="14">
    <location>
        <begin position="1081"/>
        <end position="1104"/>
    </location>
</feature>
<feature type="domain" description="DUF7779" evidence="16">
    <location>
        <begin position="537"/>
        <end position="647"/>
    </location>
</feature>
<dbReference type="EC" id="6.3.2.17" evidence="4"/>
<dbReference type="GO" id="GO:0072330">
    <property type="term" value="P:monocarboxylic acid biosynthetic process"/>
    <property type="evidence" value="ECO:0007669"/>
    <property type="project" value="UniProtKB-ARBA"/>
</dbReference>
<comment type="catalytic activity">
    <reaction evidence="13">
        <text>(6S)-5,6,7,8-tetrahydrofolyl-(gamma-L-Glu)(n) + L-glutamate + ATP = (6S)-5,6,7,8-tetrahydrofolyl-(gamma-L-Glu)(n+1) + ADP + phosphate + H(+)</text>
        <dbReference type="Rhea" id="RHEA:10580"/>
        <dbReference type="Rhea" id="RHEA-COMP:14738"/>
        <dbReference type="Rhea" id="RHEA-COMP:14740"/>
        <dbReference type="ChEBI" id="CHEBI:15378"/>
        <dbReference type="ChEBI" id="CHEBI:29985"/>
        <dbReference type="ChEBI" id="CHEBI:30616"/>
        <dbReference type="ChEBI" id="CHEBI:43474"/>
        <dbReference type="ChEBI" id="CHEBI:141005"/>
        <dbReference type="ChEBI" id="CHEBI:456216"/>
        <dbReference type="EC" id="6.3.2.17"/>
    </reaction>
</comment>
<dbReference type="InterPro" id="IPR011990">
    <property type="entry name" value="TPR-like_helical_dom_sf"/>
</dbReference>
<comment type="similarity">
    <text evidence="3">Belongs to the folylpolyglutamate synthase family.</text>
</comment>
<evidence type="ECO:0000256" key="12">
    <source>
        <dbReference type="ARBA" id="ARBA00030876"/>
    </source>
</evidence>
<evidence type="ECO:0000256" key="14">
    <source>
        <dbReference type="SAM" id="MobiDB-lite"/>
    </source>
</evidence>
<dbReference type="STRING" id="29845.A0A1V6S1W6"/>
<comment type="caution">
    <text evidence="17">The sequence shown here is derived from an EMBL/GenBank/DDBJ whole genome shotgun (WGS) entry which is preliminary data.</text>
</comment>
<keyword evidence="7" id="KW-0479">Metal-binding</keyword>
<evidence type="ECO:0000259" key="16">
    <source>
        <dbReference type="Pfam" id="PF25000"/>
    </source>
</evidence>
<dbReference type="Gene3D" id="3.40.1190.10">
    <property type="entry name" value="Mur-like, catalytic domain"/>
    <property type="match status" value="1"/>
</dbReference>
<dbReference type="PANTHER" id="PTHR11136:SF5">
    <property type="entry name" value="FOLYLPOLYGLUTAMATE SYNTHASE, MITOCHONDRIAL"/>
    <property type="match status" value="1"/>
</dbReference>
<dbReference type="GO" id="GO:0017000">
    <property type="term" value="P:antibiotic biosynthetic process"/>
    <property type="evidence" value="ECO:0007669"/>
    <property type="project" value="UniProtKB-ARBA"/>
</dbReference>
<dbReference type="EMBL" id="MDYP01000012">
    <property type="protein sequence ID" value="OQE07846.1"/>
    <property type="molecule type" value="Genomic_DNA"/>
</dbReference>
<dbReference type="Gene3D" id="3.40.50.300">
    <property type="entry name" value="P-loop containing nucleotide triphosphate hydrolases"/>
    <property type="match status" value="1"/>
</dbReference>
<reference evidence="18" key="1">
    <citation type="journal article" date="2017" name="Nat. Microbiol.">
        <title>Global analysis of biosynthetic gene clusters reveals vast potential of secondary metabolite production in Penicillium species.</title>
        <authorList>
            <person name="Nielsen J.C."/>
            <person name="Grijseels S."/>
            <person name="Prigent S."/>
            <person name="Ji B."/>
            <person name="Dainat J."/>
            <person name="Nielsen K.F."/>
            <person name="Frisvad J.C."/>
            <person name="Workman M."/>
            <person name="Nielsen J."/>
        </authorList>
    </citation>
    <scope>NUCLEOTIDE SEQUENCE [LARGE SCALE GENOMIC DNA]</scope>
    <source>
        <strain evidence="18">IBT 29486</strain>
    </source>
</reference>
<sequence length="1540" mass="174047">MAFCLIDCRSLVAIHGLNGDAIDTWTHKKTRIMWLKDLLPEALPNIRIMTYGYDARFKSFTAQQDMRTICSKLLTELVDFRSTQEERSRPIVFLCHSLGGIVAKKALLIGCSEEEEQVQKSVYAMLFLGTPHNGSSLAGMGKLVANILSACSPLRPPRTLIGTLQKDSEVLLEITQDFIKRRKQVHIVSFYELEFTSIGPFLKKLIVEQQSAVLNIPDEITIPQFADHRNIVRFRSHQDRSFRPVMSRLKQLADKLQLGFTEQGQTQTQTQSDPESVFSIPFDVSILPCLYFRGRDGILNMMKDYFHKNQNEGSTRRIFGLCGLRGSGTTQTALHYILQNMSTYSTGVVFLNATSSVSLGADFDRLHDILNLGESKNKINSVKSWLSKPENRRWILVFDNADDLNSVQIHKYLPSVNWGHVLITSCDQAVIGSIAEEGHVLSSLASEDATILLLESSGIEHPTYRDKEEAKKIVDLLGSLPLALVQAGAFVRSRRRSLREYQDLYLTRRNDLLRFSPRLGFADRAVLTAWEINFKQVEQESPAASSLLLLFSFLDPSSIPEMVLHRGSSPQKRWGENGEVTEVRAQDEGVDEYLTKIIQGDLEFDTAVEKLLSFSLISCNKEMNGLREFSIHPLVQYCATQRLSPSEINRWRWQAILLICHAFPRNAYIDPLSVKFGRILLPHLHRVLSEYDALCVDRGSEFPSFQHELASTLLAASRFSHAEWKLEALSRTRKLLEDNDDPFLNAWLVYRESSLTRMSGMSKESEHILERFLRQGATYGREDSDLTARFNAQRGDLIISFAENLIREGKLTGAKDELVEWKSLGTEYSTLERIVSRARDITLGKVLRYQGLFKEALRLLEGVLRDSLFDEYFEGTDWYRVLLSGVADLYCEIGQPVVSENLLLQELTAMRENGIQDIATGRRLQMSLAETYLQRKMYSEAEPLLLDIHRVVLSSGMPDYKAQVNIFRIWVSLARISHEQSQWEKAISRWRDALAVLGRLKLNRGFNASIVRCSIAHALLMTGHTMECTDILQEARTDMSSEPRVFWIPLFNSKWHDFIIDSLKHVNNALKLLEAQRRKARPNAPAQIPASQGAATPSGKQTTRGVPSLVGMDEWLCALGHSDVDIDGLNIIHIAGTKGKGSTCAFTSYFLRSHGLRTGFPKQIGLYTSPDLQCIRERIQINNQPITEDIFTQYFFEVWERLSHAELKRQPRYLQLLTLLAFHTFIREGVDAAIFETHHGGEYDATNVMRKPIVTGITSLGIDHIEQLGPTIEDIAWHKAGIFKPTVPTFSVPQSFGTVKILYDRAAEKETNLTFIPINGSLPINNRVLSVPVQRLNCSLALELARSFLRIQVPNQIMTSDDISSGIENFSWSGRFEVIVDGTSQWFLDGAHNTLSLTQAAEWFAKNSNSSDTSKYRVLIFSHFSEERDGVALVQCLAHSLSEHNAKPDHVIFTTYQEREDGTTRIDKTLKVPQTPFPDFCAIYSSLWQEFDPIAAVSTKPTIEAAIRSAKRLGAQRGGMEVFVTGSLHLVGGALHFLRP</sequence>
<comment type="pathway">
    <text evidence="1">Cofactor biosynthesis; tetrahydrofolylpolyglutamate biosynthesis.</text>
</comment>
<dbReference type="Pfam" id="PF05057">
    <property type="entry name" value="DUF676"/>
    <property type="match status" value="1"/>
</dbReference>
<keyword evidence="10" id="KW-0460">Magnesium</keyword>
<dbReference type="Gene3D" id="1.25.40.10">
    <property type="entry name" value="Tetratricopeptide repeat domain"/>
    <property type="match status" value="1"/>
</dbReference>
<gene>
    <name evidence="17" type="ORF">PENVUL_c012G05986</name>
</gene>
<feature type="compositionally biased region" description="Polar residues" evidence="14">
    <location>
        <begin position="1089"/>
        <end position="1104"/>
    </location>
</feature>
<keyword evidence="9" id="KW-0067">ATP-binding</keyword>
<evidence type="ECO:0000256" key="9">
    <source>
        <dbReference type="ARBA" id="ARBA00022840"/>
    </source>
</evidence>
<proteinExistence type="inferred from homology"/>
<dbReference type="InterPro" id="IPR001645">
    <property type="entry name" value="Folylpolyglutamate_synth"/>
</dbReference>
<dbReference type="GO" id="GO:0005524">
    <property type="term" value="F:ATP binding"/>
    <property type="evidence" value="ECO:0007669"/>
    <property type="project" value="UniProtKB-KW"/>
</dbReference>
<organism evidence="17 18">
    <name type="scientific">Penicillium vulpinum</name>
    <dbReference type="NCBI Taxonomy" id="29845"/>
    <lineage>
        <taxon>Eukaryota</taxon>
        <taxon>Fungi</taxon>
        <taxon>Dikarya</taxon>
        <taxon>Ascomycota</taxon>
        <taxon>Pezizomycotina</taxon>
        <taxon>Eurotiomycetes</taxon>
        <taxon>Eurotiomycetidae</taxon>
        <taxon>Eurotiales</taxon>
        <taxon>Aspergillaceae</taxon>
        <taxon>Penicillium</taxon>
    </lineage>
</organism>